<comment type="catalytic activity">
    <reaction evidence="17">
        <text>N,1-di-(9Z-octadecenoyl)-sn-glycero-3-phosphoethanolamine + H2O = N-(9Z-octadecenoyl) ethanolamine + 1-(9Z-octadecenoyl)-sn-glycero-3-phosphate + H(+)</text>
        <dbReference type="Rhea" id="RHEA:56460"/>
        <dbReference type="ChEBI" id="CHEBI:15377"/>
        <dbReference type="ChEBI" id="CHEBI:15378"/>
        <dbReference type="ChEBI" id="CHEBI:71466"/>
        <dbReference type="ChEBI" id="CHEBI:74544"/>
        <dbReference type="ChEBI" id="CHEBI:85222"/>
    </reaction>
    <physiologicalReaction direction="left-to-right" evidence="17">
        <dbReference type="Rhea" id="RHEA:56461"/>
    </physiologicalReaction>
</comment>
<evidence type="ECO:0000313" key="25">
    <source>
        <dbReference type="Proteomes" id="UP000002279"/>
    </source>
</evidence>
<keyword evidence="6 22" id="KW-0812">Transmembrane</keyword>
<dbReference type="GO" id="GO:0005789">
    <property type="term" value="C:endoplasmic reticulum membrane"/>
    <property type="evidence" value="ECO:0000318"/>
    <property type="project" value="GO_Central"/>
</dbReference>
<protein>
    <recommendedName>
        <fullName evidence="19">Lysophospholipase D GDPD3</fullName>
    </recommendedName>
    <alternativeName>
        <fullName evidence="21">Glycerophosphodiester phosphodiesterase 7</fullName>
    </alternativeName>
    <alternativeName>
        <fullName evidence="20">Glycerophosphodiester phosphodiesterase domain-containing protein 3</fullName>
    </alternativeName>
</protein>
<reference evidence="24 25" key="1">
    <citation type="journal article" date="2008" name="Nature">
        <title>Genome analysis of the platypus reveals unique signatures of evolution.</title>
        <authorList>
            <person name="Warren W.C."/>
            <person name="Hillier L.W."/>
            <person name="Marshall Graves J.A."/>
            <person name="Birney E."/>
            <person name="Ponting C.P."/>
            <person name="Grutzner F."/>
            <person name="Belov K."/>
            <person name="Miller W."/>
            <person name="Clarke L."/>
            <person name="Chinwalla A.T."/>
            <person name="Yang S.P."/>
            <person name="Heger A."/>
            <person name="Locke D.P."/>
            <person name="Miethke P."/>
            <person name="Waters P.D."/>
            <person name="Veyrunes F."/>
            <person name="Fulton L."/>
            <person name="Fulton B."/>
            <person name="Graves T."/>
            <person name="Wallis J."/>
            <person name="Puente X.S."/>
            <person name="Lopez-Otin C."/>
            <person name="Ordonez G.R."/>
            <person name="Eichler E.E."/>
            <person name="Chen L."/>
            <person name="Cheng Z."/>
            <person name="Deakin J.E."/>
            <person name="Alsop A."/>
            <person name="Thompson K."/>
            <person name="Kirby P."/>
            <person name="Papenfuss A.T."/>
            <person name="Wakefield M.J."/>
            <person name="Olender T."/>
            <person name="Lancet D."/>
            <person name="Huttley G.A."/>
            <person name="Smit A.F."/>
            <person name="Pask A."/>
            <person name="Temple-Smith P."/>
            <person name="Batzer M.A."/>
            <person name="Walker J.A."/>
            <person name="Konkel M.K."/>
            <person name="Harris R.S."/>
            <person name="Whittington C.M."/>
            <person name="Wong E.S."/>
            <person name="Gemmell N.J."/>
            <person name="Buschiazzo E."/>
            <person name="Vargas Jentzsch I.M."/>
            <person name="Merkel A."/>
            <person name="Schmitz J."/>
            <person name="Zemann A."/>
            <person name="Churakov G."/>
            <person name="Kriegs J.O."/>
            <person name="Brosius J."/>
            <person name="Murchison E.P."/>
            <person name="Sachidanandam R."/>
            <person name="Smith C."/>
            <person name="Hannon G.J."/>
            <person name="Tsend-Ayush E."/>
            <person name="McMillan D."/>
            <person name="Attenborough R."/>
            <person name="Rens W."/>
            <person name="Ferguson-Smith M."/>
            <person name="Lefevre C.M."/>
            <person name="Sharp J.A."/>
            <person name="Nicholas K.R."/>
            <person name="Ray D.A."/>
            <person name="Kube M."/>
            <person name="Reinhardt R."/>
            <person name="Pringle T.H."/>
            <person name="Taylor J."/>
            <person name="Jones R.C."/>
            <person name="Nixon B."/>
            <person name="Dacheux J.L."/>
            <person name="Niwa H."/>
            <person name="Sekita Y."/>
            <person name="Huang X."/>
            <person name="Stark A."/>
            <person name="Kheradpour P."/>
            <person name="Kellis M."/>
            <person name="Flicek P."/>
            <person name="Chen Y."/>
            <person name="Webber C."/>
            <person name="Hardison R."/>
            <person name="Nelson J."/>
            <person name="Hallsworth-Pepin K."/>
            <person name="Delehaunty K."/>
            <person name="Markovic C."/>
            <person name="Minx P."/>
            <person name="Feng Y."/>
            <person name="Kremitzki C."/>
            <person name="Mitreva M."/>
            <person name="Glasscock J."/>
            <person name="Wylie T."/>
            <person name="Wohldmann P."/>
            <person name="Thiru P."/>
            <person name="Nhan M.N."/>
            <person name="Pohl C.S."/>
            <person name="Smith S.M."/>
            <person name="Hou S."/>
            <person name="Nefedov M."/>
            <person name="de Jong P.J."/>
            <person name="Renfree M.B."/>
            <person name="Mardis E.R."/>
            <person name="Wilson R.K."/>
        </authorList>
    </citation>
    <scope>NUCLEOTIDE SEQUENCE [LARGE SCALE GENOMIC DNA]</scope>
    <source>
        <strain evidence="24 25">Glennie</strain>
    </source>
</reference>
<comment type="similarity">
    <text evidence="4">Belongs to the glycerophosphoryl diester phosphodiesterase family.</text>
</comment>
<evidence type="ECO:0000256" key="7">
    <source>
        <dbReference type="ARBA" id="ARBA00022723"/>
    </source>
</evidence>
<dbReference type="PANTHER" id="PTHR42758">
    <property type="entry name" value="PHOSPHATIDYLGLYCEROL PHOSPHOLIPASE C"/>
    <property type="match status" value="1"/>
</dbReference>
<evidence type="ECO:0000256" key="14">
    <source>
        <dbReference type="ARBA" id="ARBA00047392"/>
    </source>
</evidence>
<comment type="catalytic activity">
    <reaction evidence="13">
        <text>1-O-hexadecyl-sn-glycero-3-phosphocholine + H2O = 1-O-hexadecyl-sn-glycero-3-phosphate + choline + H(+)</text>
        <dbReference type="Rhea" id="RHEA:41143"/>
        <dbReference type="ChEBI" id="CHEBI:15354"/>
        <dbReference type="ChEBI" id="CHEBI:15377"/>
        <dbReference type="ChEBI" id="CHEBI:15378"/>
        <dbReference type="ChEBI" id="CHEBI:64496"/>
        <dbReference type="ChEBI" id="CHEBI:77580"/>
    </reaction>
    <physiologicalReaction direction="left-to-right" evidence="13">
        <dbReference type="Rhea" id="RHEA:41144"/>
    </physiologicalReaction>
</comment>
<dbReference type="GeneTree" id="ENSGT00940000160759"/>
<comment type="catalytic activity">
    <reaction evidence="15">
        <text>N-hexadecanoyl-1-(9Z-octadecenoyl)-sn-glycero-3-phosphoethanolamine + H2O = N-hexadecanoylethanolamine + 1-(9Z-octadecenoyl)-sn-glycero-3-phosphate + H(+)</text>
        <dbReference type="Rhea" id="RHEA:53168"/>
        <dbReference type="ChEBI" id="CHEBI:15377"/>
        <dbReference type="ChEBI" id="CHEBI:15378"/>
        <dbReference type="ChEBI" id="CHEBI:71464"/>
        <dbReference type="ChEBI" id="CHEBI:74544"/>
        <dbReference type="ChEBI" id="CHEBI:85217"/>
    </reaction>
    <physiologicalReaction direction="left-to-right" evidence="15">
        <dbReference type="Rhea" id="RHEA:53169"/>
    </physiologicalReaction>
</comment>
<dbReference type="STRING" id="9258.ENSOANP00000009380"/>
<dbReference type="InParanoid" id="F6V7D3"/>
<reference evidence="24" key="2">
    <citation type="submission" date="2025-08" db="UniProtKB">
        <authorList>
            <consortium name="Ensembl"/>
        </authorList>
    </citation>
    <scope>IDENTIFICATION</scope>
    <source>
        <strain evidence="24">Glennie</strain>
    </source>
</reference>
<dbReference type="InterPro" id="IPR030395">
    <property type="entry name" value="GP_PDE_dom"/>
</dbReference>
<dbReference type="GO" id="GO:0070291">
    <property type="term" value="P:N-acylethanolamine metabolic process"/>
    <property type="evidence" value="ECO:0007669"/>
    <property type="project" value="Ensembl"/>
</dbReference>
<evidence type="ECO:0000256" key="6">
    <source>
        <dbReference type="ARBA" id="ARBA00022692"/>
    </source>
</evidence>
<comment type="catalytic activity">
    <reaction evidence="14">
        <text>N-(5Z,8Z,11Z,14Z-eicosatetraenoyl)-1-(9Z-octadecenoyl)-sn-glycero-3-phosphoethanolamine + H2O = N-(5Z,8Z,11Z,14Z-eicosatetraenoyl)-ethanolamine + 1-(9Z-octadecenoyl)-sn-glycero-3-phosphate + H(+)</text>
        <dbReference type="Rhea" id="RHEA:45544"/>
        <dbReference type="ChEBI" id="CHEBI:2700"/>
        <dbReference type="ChEBI" id="CHEBI:15377"/>
        <dbReference type="ChEBI" id="CHEBI:15378"/>
        <dbReference type="ChEBI" id="CHEBI:74544"/>
        <dbReference type="ChEBI" id="CHEBI:85223"/>
    </reaction>
    <physiologicalReaction direction="left-to-right" evidence="14">
        <dbReference type="Rhea" id="RHEA:45545"/>
    </physiologicalReaction>
</comment>
<evidence type="ECO:0000256" key="18">
    <source>
        <dbReference type="ARBA" id="ARBA00056977"/>
    </source>
</evidence>
<evidence type="ECO:0000256" key="5">
    <source>
        <dbReference type="ARBA" id="ARBA00022490"/>
    </source>
</evidence>
<feature type="domain" description="GP-PDE" evidence="23">
    <location>
        <begin position="39"/>
        <end position="308"/>
    </location>
</feature>
<dbReference type="GO" id="GO:0008081">
    <property type="term" value="F:phosphoric diester hydrolase activity"/>
    <property type="evidence" value="ECO:0000318"/>
    <property type="project" value="GO_Central"/>
</dbReference>
<keyword evidence="8" id="KW-0378">Hydrolase</keyword>
<dbReference type="CDD" id="cd08612">
    <property type="entry name" value="GDPD_GDE4"/>
    <property type="match status" value="1"/>
</dbReference>
<dbReference type="SUPFAM" id="SSF51695">
    <property type="entry name" value="PLC-like phosphodiesterases"/>
    <property type="match status" value="1"/>
</dbReference>
<name>F6V7D3_ORNAN</name>
<reference evidence="24" key="3">
    <citation type="submission" date="2025-09" db="UniProtKB">
        <authorList>
            <consortium name="Ensembl"/>
        </authorList>
    </citation>
    <scope>IDENTIFICATION</scope>
    <source>
        <strain evidence="24">Glennie</strain>
    </source>
</reference>
<dbReference type="GO" id="GO:0004622">
    <property type="term" value="F:phosphatidylcholine lysophospholipase activity"/>
    <property type="evidence" value="ECO:0000318"/>
    <property type="project" value="GO_Central"/>
</dbReference>
<evidence type="ECO:0000256" key="4">
    <source>
        <dbReference type="ARBA" id="ARBA00007277"/>
    </source>
</evidence>
<evidence type="ECO:0000256" key="8">
    <source>
        <dbReference type="ARBA" id="ARBA00022801"/>
    </source>
</evidence>
<dbReference type="GO" id="GO:0034638">
    <property type="term" value="P:phosphatidylcholine catabolic process"/>
    <property type="evidence" value="ECO:0007669"/>
    <property type="project" value="Ensembl"/>
</dbReference>
<gene>
    <name evidence="24" type="primary">GDPD3</name>
</gene>
<evidence type="ECO:0000256" key="11">
    <source>
        <dbReference type="ARBA" id="ARBA00023098"/>
    </source>
</evidence>
<dbReference type="Ensembl" id="ENSOANT00000009382.2">
    <property type="protein sequence ID" value="ENSOANP00000009380.2"/>
    <property type="gene ID" value="ENSOANG00000005893.3"/>
</dbReference>
<evidence type="ECO:0000256" key="13">
    <source>
        <dbReference type="ARBA" id="ARBA00036083"/>
    </source>
</evidence>
<dbReference type="Proteomes" id="UP000002279">
    <property type="component" value="Chromosome 2"/>
</dbReference>
<sequence length="319" mass="36531">MSSVFYYALPALGGYALLSLCLLRRPRLLHSPRVPAFSCRLAAHRGGSGERIENTLEAFENAEAQRADLLELDCQLSKDGVVIVSHDSNLLRQSGLNEDIRNLNSAELPLYKEELEVYFSPGRFSRGTDRRMVRLEEVFQRFPRTPVSVEVKMDSDDLIQKVADLTRQYGRSHITVWAAEKSCIMKKCREANPEMPISFTVGRGLRLLFLFYVGLLPFCPIPEQFLLCFMPSIINRTYFPFCSRMANWCASAFLRRLIMRKSLIRHLEARGVQVIFWCLNEEADFEVAFGLGASGVMTDYPTVLRRYLDNHFPPPDSSW</sequence>
<organism evidence="24 25">
    <name type="scientific">Ornithorhynchus anatinus</name>
    <name type="common">Duckbill platypus</name>
    <dbReference type="NCBI Taxonomy" id="9258"/>
    <lineage>
        <taxon>Eukaryota</taxon>
        <taxon>Metazoa</taxon>
        <taxon>Chordata</taxon>
        <taxon>Craniata</taxon>
        <taxon>Vertebrata</taxon>
        <taxon>Euteleostomi</taxon>
        <taxon>Mammalia</taxon>
        <taxon>Monotremata</taxon>
        <taxon>Ornithorhynchidae</taxon>
        <taxon>Ornithorhynchus</taxon>
    </lineage>
</organism>
<evidence type="ECO:0000259" key="23">
    <source>
        <dbReference type="PROSITE" id="PS51704"/>
    </source>
</evidence>
<comment type="catalytic activity">
    <reaction evidence="16">
        <text>1-O-(1Z-octadecenyl)-sn-glycero-3-phospho-N-hexadecanoyl-ethanolamine + H2O = 1-O-(1Z-octadecenyl)-sn-glycero-3-phosphate + N-hexadecanoylethanolamine + H(+)</text>
        <dbReference type="Rhea" id="RHEA:53184"/>
        <dbReference type="ChEBI" id="CHEBI:15377"/>
        <dbReference type="ChEBI" id="CHEBI:15378"/>
        <dbReference type="ChEBI" id="CHEBI:71464"/>
        <dbReference type="ChEBI" id="CHEBI:137009"/>
        <dbReference type="ChEBI" id="CHEBI:137017"/>
    </reaction>
    <physiologicalReaction direction="left-to-right" evidence="16">
        <dbReference type="Rhea" id="RHEA:53185"/>
    </physiologicalReaction>
</comment>
<evidence type="ECO:0000256" key="21">
    <source>
        <dbReference type="ARBA" id="ARBA00082474"/>
    </source>
</evidence>
<comment type="subcellular location">
    <subcellularLocation>
        <location evidence="3">Cytoplasm</location>
        <location evidence="3">Perinuclear region</location>
    </subcellularLocation>
    <subcellularLocation>
        <location evidence="2">Endoplasmic reticulum</location>
    </subcellularLocation>
    <subcellularLocation>
        <location evidence="1">Membrane</location>
        <topology evidence="1">Multi-pass membrane protein</topology>
    </subcellularLocation>
</comment>
<comment type="function">
    <text evidence="18">Hydrolyzes lysoglycerophospholipids to produce lysophosphatidic acid (LPA) and the corresponding amines. Shows a preference for 1-O-alkyl-sn-glycero-3-phosphocholine (lyso-PAF), lysophosphatidylcholine (lyso-PC) and N-acylethanolamine lysophospholipids. Does not display glycerophosphodiester phosphodiesterase activity, since it cannot hydrolyze either glycerophosphoinositol or glycerophosphocholine.</text>
</comment>
<dbReference type="PROSITE" id="PS51704">
    <property type="entry name" value="GP_PDE"/>
    <property type="match status" value="1"/>
</dbReference>
<evidence type="ECO:0000256" key="12">
    <source>
        <dbReference type="ARBA" id="ARBA00023136"/>
    </source>
</evidence>
<dbReference type="FunCoup" id="F6V7D3">
    <property type="interactions" value="154"/>
</dbReference>
<dbReference type="InterPro" id="IPR017946">
    <property type="entry name" value="PLC-like_Pdiesterase_TIM-brl"/>
</dbReference>
<evidence type="ECO:0000313" key="24">
    <source>
        <dbReference type="Ensembl" id="ENSOANP00000009380.2"/>
    </source>
</evidence>
<evidence type="ECO:0000256" key="22">
    <source>
        <dbReference type="SAM" id="Phobius"/>
    </source>
</evidence>
<dbReference type="Bgee" id="ENSOANG00000005893">
    <property type="expression patterns" value="Expressed in fibroblast and 7 other cell types or tissues"/>
</dbReference>
<dbReference type="GO" id="GO:0048471">
    <property type="term" value="C:perinuclear region of cytoplasm"/>
    <property type="evidence" value="ECO:0007669"/>
    <property type="project" value="UniProtKB-SubCell"/>
</dbReference>
<evidence type="ECO:0000256" key="10">
    <source>
        <dbReference type="ARBA" id="ARBA00022989"/>
    </source>
</evidence>
<keyword evidence="10 22" id="KW-1133">Transmembrane helix</keyword>
<evidence type="ECO:0000256" key="17">
    <source>
        <dbReference type="ARBA" id="ARBA00048947"/>
    </source>
</evidence>
<evidence type="ECO:0000256" key="2">
    <source>
        <dbReference type="ARBA" id="ARBA00004240"/>
    </source>
</evidence>
<evidence type="ECO:0000256" key="3">
    <source>
        <dbReference type="ARBA" id="ARBA00004556"/>
    </source>
</evidence>
<dbReference type="AlphaFoldDB" id="F6V7D3"/>
<evidence type="ECO:0000256" key="20">
    <source>
        <dbReference type="ARBA" id="ARBA00081582"/>
    </source>
</evidence>
<dbReference type="FunFam" id="3.20.20.190:FF:000033">
    <property type="entry name" value="Glycerophosphodiester phosphodiesterase domain containing 3"/>
    <property type="match status" value="1"/>
</dbReference>
<feature type="transmembrane region" description="Helical" evidence="22">
    <location>
        <begin position="207"/>
        <end position="226"/>
    </location>
</feature>
<evidence type="ECO:0000256" key="19">
    <source>
        <dbReference type="ARBA" id="ARBA00073061"/>
    </source>
</evidence>
<dbReference type="Pfam" id="PF03009">
    <property type="entry name" value="GDPD"/>
    <property type="match status" value="1"/>
</dbReference>
<dbReference type="InterPro" id="IPR052271">
    <property type="entry name" value="GDPD-Related"/>
</dbReference>
<evidence type="ECO:0000256" key="15">
    <source>
        <dbReference type="ARBA" id="ARBA00047538"/>
    </source>
</evidence>
<keyword evidence="25" id="KW-1185">Reference proteome</keyword>
<feature type="transmembrane region" description="Helical" evidence="22">
    <location>
        <begin position="6"/>
        <end position="23"/>
    </location>
</feature>
<proteinExistence type="inferred from homology"/>
<keyword evidence="5" id="KW-0963">Cytoplasm</keyword>
<dbReference type="eggNOG" id="KOG2258">
    <property type="taxonomic scope" value="Eukaryota"/>
</dbReference>
<keyword evidence="11" id="KW-0443">Lipid metabolism</keyword>
<keyword evidence="9" id="KW-0256">Endoplasmic reticulum</keyword>
<keyword evidence="7" id="KW-0479">Metal-binding</keyword>
<evidence type="ECO:0000256" key="9">
    <source>
        <dbReference type="ARBA" id="ARBA00022824"/>
    </source>
</evidence>
<dbReference type="GO" id="GO:0046475">
    <property type="term" value="P:glycerophospholipid catabolic process"/>
    <property type="evidence" value="ECO:0000318"/>
    <property type="project" value="GO_Central"/>
</dbReference>
<dbReference type="Gene3D" id="3.20.20.190">
    <property type="entry name" value="Phosphatidylinositol (PI) phosphodiesterase"/>
    <property type="match status" value="1"/>
</dbReference>
<dbReference type="OMA" id="KWAIMRK"/>
<dbReference type="GO" id="GO:0046872">
    <property type="term" value="F:metal ion binding"/>
    <property type="evidence" value="ECO:0007669"/>
    <property type="project" value="UniProtKB-KW"/>
</dbReference>
<dbReference type="PANTHER" id="PTHR42758:SF3">
    <property type="entry name" value="LYSOPHOSPHOLIPASE D GDPD3"/>
    <property type="match status" value="1"/>
</dbReference>
<accession>F6V7D3</accession>
<evidence type="ECO:0000256" key="1">
    <source>
        <dbReference type="ARBA" id="ARBA00004141"/>
    </source>
</evidence>
<keyword evidence="12 22" id="KW-0472">Membrane</keyword>
<evidence type="ECO:0000256" key="16">
    <source>
        <dbReference type="ARBA" id="ARBA00048580"/>
    </source>
</evidence>